<keyword evidence="9" id="KW-0677">Repeat</keyword>
<dbReference type="UniPathway" id="UPA00378"/>
<dbReference type="EC" id="2.4.1.109" evidence="6"/>
<name>A0A1W0WUV3_HYPEX</name>
<evidence type="ECO:0000256" key="14">
    <source>
        <dbReference type="ARBA" id="ARBA00045085"/>
    </source>
</evidence>
<proteinExistence type="inferred from homology"/>
<evidence type="ECO:0000313" key="19">
    <source>
        <dbReference type="EMBL" id="OQV18975.1"/>
    </source>
</evidence>
<dbReference type="GO" id="GO:0004169">
    <property type="term" value="F:dolichyl-phosphate-mannose-protein mannosyltransferase activity"/>
    <property type="evidence" value="ECO:0007669"/>
    <property type="project" value="UniProtKB-EC"/>
</dbReference>
<dbReference type="InterPro" id="IPR013618">
    <property type="entry name" value="TMTC_DUF1736"/>
</dbReference>
<gene>
    <name evidence="19" type="ORF">BV898_07030</name>
</gene>
<comment type="subcellular location">
    <subcellularLocation>
        <location evidence="3">Endoplasmic reticulum</location>
    </subcellularLocation>
    <subcellularLocation>
        <location evidence="2">Membrane</location>
        <topology evidence="2">Multi-pass membrane protein</topology>
    </subcellularLocation>
</comment>
<feature type="transmembrane region" description="Helical" evidence="17">
    <location>
        <begin position="309"/>
        <end position="327"/>
    </location>
</feature>
<keyword evidence="11" id="KW-0256">Endoplasmic reticulum</keyword>
<comment type="catalytic activity">
    <reaction evidence="14">
        <text>a di-trans,poly-cis-dolichyl beta-D-mannosyl phosphate + L-threonyl-[protein] = 3-O-(alpha-D-mannosyl)-L-threonyl-[protein] + a di-trans,poly-cis-dolichyl phosphate + H(+)</text>
        <dbReference type="Rhea" id="RHEA:53396"/>
        <dbReference type="Rhea" id="RHEA-COMP:11060"/>
        <dbReference type="Rhea" id="RHEA-COMP:13547"/>
        <dbReference type="Rhea" id="RHEA-COMP:19498"/>
        <dbReference type="Rhea" id="RHEA-COMP:19501"/>
        <dbReference type="ChEBI" id="CHEBI:15378"/>
        <dbReference type="ChEBI" id="CHEBI:30013"/>
        <dbReference type="ChEBI" id="CHEBI:57683"/>
        <dbReference type="ChEBI" id="CHEBI:58211"/>
        <dbReference type="ChEBI" id="CHEBI:137323"/>
        <dbReference type="EC" id="2.4.1.109"/>
    </reaction>
</comment>
<feature type="transmembrane region" description="Helical" evidence="17">
    <location>
        <begin position="433"/>
        <end position="455"/>
    </location>
</feature>
<feature type="repeat" description="TPR" evidence="16">
    <location>
        <begin position="595"/>
        <end position="628"/>
    </location>
</feature>
<dbReference type="SUPFAM" id="SSF48452">
    <property type="entry name" value="TPR-like"/>
    <property type="match status" value="1"/>
</dbReference>
<feature type="transmembrane region" description="Helical" evidence="17">
    <location>
        <begin position="347"/>
        <end position="364"/>
    </location>
</feature>
<keyword evidence="8 17" id="KW-0812">Transmembrane</keyword>
<evidence type="ECO:0000256" key="6">
    <source>
        <dbReference type="ARBA" id="ARBA00012839"/>
    </source>
</evidence>
<dbReference type="OrthoDB" id="66906at2759"/>
<evidence type="ECO:0000256" key="12">
    <source>
        <dbReference type="ARBA" id="ARBA00022989"/>
    </source>
</evidence>
<evidence type="ECO:0000256" key="1">
    <source>
        <dbReference type="ARBA" id="ARBA00003582"/>
    </source>
</evidence>
<dbReference type="InterPro" id="IPR019734">
    <property type="entry name" value="TPR_rpt"/>
</dbReference>
<dbReference type="Gene3D" id="1.25.40.10">
    <property type="entry name" value="Tetratricopeptide repeat domain"/>
    <property type="match status" value="3"/>
</dbReference>
<dbReference type="InterPro" id="IPR011990">
    <property type="entry name" value="TPR-like_helical_dom_sf"/>
</dbReference>
<accession>A0A1W0WUV3</accession>
<evidence type="ECO:0000256" key="5">
    <source>
        <dbReference type="ARBA" id="ARBA00007882"/>
    </source>
</evidence>
<evidence type="ECO:0000256" key="8">
    <source>
        <dbReference type="ARBA" id="ARBA00022692"/>
    </source>
</evidence>
<dbReference type="EMBL" id="MTYJ01000044">
    <property type="protein sequence ID" value="OQV18975.1"/>
    <property type="molecule type" value="Genomic_DNA"/>
</dbReference>
<evidence type="ECO:0000256" key="9">
    <source>
        <dbReference type="ARBA" id="ARBA00022737"/>
    </source>
</evidence>
<dbReference type="PROSITE" id="PS50293">
    <property type="entry name" value="TPR_REGION"/>
    <property type="match status" value="2"/>
</dbReference>
<feature type="transmembrane region" description="Helical" evidence="17">
    <location>
        <begin position="179"/>
        <end position="198"/>
    </location>
</feature>
<feature type="transmembrane region" description="Helical" evidence="17">
    <location>
        <begin position="261"/>
        <end position="278"/>
    </location>
</feature>
<dbReference type="Pfam" id="PF13414">
    <property type="entry name" value="TPR_11"/>
    <property type="match status" value="1"/>
</dbReference>
<evidence type="ECO:0000256" key="7">
    <source>
        <dbReference type="ARBA" id="ARBA00022679"/>
    </source>
</evidence>
<keyword evidence="13 17" id="KW-0472">Membrane</keyword>
<dbReference type="Pfam" id="PF08409">
    <property type="entry name" value="TMTC_DUF1736"/>
    <property type="match status" value="1"/>
</dbReference>
<evidence type="ECO:0000256" key="4">
    <source>
        <dbReference type="ARBA" id="ARBA00004922"/>
    </source>
</evidence>
<keyword evidence="12 17" id="KW-1133">Transmembrane helix</keyword>
<protein>
    <recommendedName>
        <fullName evidence="6">dolichyl-phosphate-mannose--protein mannosyltransferase</fullName>
        <ecNumber evidence="6">2.4.1.109</ecNumber>
    </recommendedName>
</protein>
<dbReference type="PROSITE" id="PS50005">
    <property type="entry name" value="TPR"/>
    <property type="match status" value="4"/>
</dbReference>
<comment type="similarity">
    <text evidence="5">Belongs to the TMTC family.</text>
</comment>
<evidence type="ECO:0000256" key="11">
    <source>
        <dbReference type="ARBA" id="ARBA00022824"/>
    </source>
</evidence>
<evidence type="ECO:0000256" key="15">
    <source>
        <dbReference type="ARBA" id="ARBA00045102"/>
    </source>
</evidence>
<feature type="repeat" description="TPR" evidence="16">
    <location>
        <begin position="699"/>
        <end position="732"/>
    </location>
</feature>
<dbReference type="Pfam" id="PF13181">
    <property type="entry name" value="TPR_8"/>
    <property type="match status" value="1"/>
</dbReference>
<comment type="catalytic activity">
    <reaction evidence="15">
        <text>a di-trans,poly-cis-dolichyl beta-D-mannosyl phosphate + L-seryl-[protein] = 3-O-(alpha-D-mannosyl)-L-seryl-[protein] + a di-trans,poly-cis-dolichyl phosphate + H(+)</text>
        <dbReference type="Rhea" id="RHEA:17377"/>
        <dbReference type="Rhea" id="RHEA-COMP:9863"/>
        <dbReference type="Rhea" id="RHEA-COMP:13546"/>
        <dbReference type="Rhea" id="RHEA-COMP:19498"/>
        <dbReference type="Rhea" id="RHEA-COMP:19501"/>
        <dbReference type="ChEBI" id="CHEBI:15378"/>
        <dbReference type="ChEBI" id="CHEBI:29999"/>
        <dbReference type="ChEBI" id="CHEBI:57683"/>
        <dbReference type="ChEBI" id="CHEBI:58211"/>
        <dbReference type="ChEBI" id="CHEBI:137321"/>
        <dbReference type="EC" id="2.4.1.109"/>
    </reaction>
</comment>
<sequence length="867" mass="97732">MDSSESDESDGSVPIAHVTVGRRHNSTAAAAPRQWIYYAGALVVLSLACFSNVGDCELVFDDISAIKENKDLRPTQPLWNLLFNDFWGTPMSKENSHKSYRPFTVLTFRWNYALHGLDPFGYHVTNVVLHAINSALVFRLYTIFVPRSGAFVGALLFAVQPIHSEAVTGVVGRCEMLSTMFAILLFLIGTSATVKVWTRNVTMPFLLFLALFSKEQGITITAICAVYEIFCRQQLMWSDVMIGIRDLVREKPKLHPAFGRAAGRLWALGAATIVLLLWRLRIMKGQLPVFTAFDNPASTSTFPTKHLTYIYLLPLNLWLLIFPNPLLCDYTMGAVPLVKSFADPRNLATVLFAFAVAKLSVRALNSKCLEDRCALLMSLSWIVFPFLPASNLFFPVGFVVAERILYMPSVGFCLLVAYGYPRVIRLVTSRQVGLKYIGTLSVTIAVLAFGLRTYVRNGDWKSEHTLFRSGLKVTQANAKIWNNIGHALEKDKNLSAALVFFTSATTAQPDDIGAWNNVGRTLNALNRSVEAEAAFRTAKALLPQPKPGQKYQTRIAPAHLNVFLNLGAIMARDPARLEEADQILRQAISLRSDYVDAYINRGDVLLKMNRTDEAVAVYKKALEFNAENPDVFYNLAIVYLERQDPNTALEFFNKALSVKPDHQLALLNSAVLMGEMKKLEYHGTIEQRLKDVLKMEQNPNAYFQMGLLMMDRSDPVGAEQFFRKTIELKEDHKSALFNIALLLNNRKKQDEALPFLLRLVHDNEDHIKGWILLGDIYINQMKNYTAAEAAYRQVLIVEPDNFQALHNYCVTLVEQNKFAAAETCMGDLAEKMKDDRGYLTTHFKTIFDRLHRRKLIHENDGTVPVFK</sequence>
<evidence type="ECO:0000313" key="20">
    <source>
        <dbReference type="Proteomes" id="UP000192578"/>
    </source>
</evidence>
<keyword evidence="10 16" id="KW-0802">TPR repeat</keyword>
<evidence type="ECO:0000256" key="10">
    <source>
        <dbReference type="ARBA" id="ARBA00022803"/>
    </source>
</evidence>
<comment type="pathway">
    <text evidence="4">Protein modification; protein glycosylation.</text>
</comment>
<organism evidence="19 20">
    <name type="scientific">Hypsibius exemplaris</name>
    <name type="common">Freshwater tardigrade</name>
    <dbReference type="NCBI Taxonomy" id="2072580"/>
    <lineage>
        <taxon>Eukaryota</taxon>
        <taxon>Metazoa</taxon>
        <taxon>Ecdysozoa</taxon>
        <taxon>Tardigrada</taxon>
        <taxon>Eutardigrada</taxon>
        <taxon>Parachela</taxon>
        <taxon>Hypsibioidea</taxon>
        <taxon>Hypsibiidae</taxon>
        <taxon>Hypsibius</taxon>
    </lineage>
</organism>
<dbReference type="GO" id="GO:0016020">
    <property type="term" value="C:membrane"/>
    <property type="evidence" value="ECO:0007669"/>
    <property type="project" value="UniProtKB-SubCell"/>
</dbReference>
<evidence type="ECO:0000256" key="3">
    <source>
        <dbReference type="ARBA" id="ARBA00004240"/>
    </source>
</evidence>
<feature type="domain" description="DUF1736" evidence="18">
    <location>
        <begin position="285"/>
        <end position="356"/>
    </location>
</feature>
<evidence type="ECO:0000259" key="18">
    <source>
        <dbReference type="Pfam" id="PF08409"/>
    </source>
</evidence>
<comment type="function">
    <text evidence="1">Transfers mannosyl residues to the hydroxyl group of serine or threonine residues.</text>
</comment>
<dbReference type="Pfam" id="PF14559">
    <property type="entry name" value="TPR_19"/>
    <property type="match status" value="1"/>
</dbReference>
<evidence type="ECO:0000256" key="13">
    <source>
        <dbReference type="ARBA" id="ARBA00023136"/>
    </source>
</evidence>
<feature type="transmembrane region" description="Helical" evidence="17">
    <location>
        <begin position="205"/>
        <end position="230"/>
    </location>
</feature>
<evidence type="ECO:0000256" key="2">
    <source>
        <dbReference type="ARBA" id="ARBA00004141"/>
    </source>
</evidence>
<feature type="transmembrane region" description="Helical" evidence="17">
    <location>
        <begin position="140"/>
        <end position="159"/>
    </location>
</feature>
<dbReference type="GO" id="GO:0005783">
    <property type="term" value="C:endoplasmic reticulum"/>
    <property type="evidence" value="ECO:0007669"/>
    <property type="project" value="UniProtKB-SubCell"/>
</dbReference>
<keyword evidence="7" id="KW-0808">Transferase</keyword>
<feature type="transmembrane region" description="Helical" evidence="17">
    <location>
        <begin position="404"/>
        <end position="421"/>
    </location>
</feature>
<feature type="transmembrane region" description="Helical" evidence="17">
    <location>
        <begin position="376"/>
        <end position="398"/>
    </location>
</feature>
<feature type="repeat" description="TPR" evidence="16">
    <location>
        <begin position="629"/>
        <end position="662"/>
    </location>
</feature>
<comment type="caution">
    <text evidence="19">The sequence shown here is derived from an EMBL/GenBank/DDBJ whole genome shotgun (WGS) entry which is preliminary data.</text>
</comment>
<evidence type="ECO:0000256" key="16">
    <source>
        <dbReference type="PROSITE-ProRule" id="PRU00339"/>
    </source>
</evidence>
<keyword evidence="20" id="KW-1185">Reference proteome</keyword>
<dbReference type="PANTHER" id="PTHR44395">
    <property type="match status" value="1"/>
</dbReference>
<feature type="transmembrane region" description="Helical" evidence="17">
    <location>
        <begin position="35"/>
        <end position="54"/>
    </location>
</feature>
<dbReference type="Proteomes" id="UP000192578">
    <property type="component" value="Unassembled WGS sequence"/>
</dbReference>
<dbReference type="SMART" id="SM00028">
    <property type="entry name" value="TPR"/>
    <property type="match status" value="6"/>
</dbReference>
<feature type="repeat" description="TPR" evidence="16">
    <location>
        <begin position="478"/>
        <end position="511"/>
    </location>
</feature>
<dbReference type="SUPFAM" id="SSF48439">
    <property type="entry name" value="Protein prenylyltransferase"/>
    <property type="match status" value="1"/>
</dbReference>
<reference evidence="20" key="1">
    <citation type="submission" date="2017-01" db="EMBL/GenBank/DDBJ databases">
        <title>Comparative genomics of anhydrobiosis in the tardigrade Hypsibius dujardini.</title>
        <authorList>
            <person name="Yoshida Y."/>
            <person name="Koutsovoulos G."/>
            <person name="Laetsch D."/>
            <person name="Stevens L."/>
            <person name="Kumar S."/>
            <person name="Horikawa D."/>
            <person name="Ishino K."/>
            <person name="Komine S."/>
            <person name="Tomita M."/>
            <person name="Blaxter M."/>
            <person name="Arakawa K."/>
        </authorList>
    </citation>
    <scope>NUCLEOTIDE SEQUENCE [LARGE SCALE GENOMIC DNA]</scope>
    <source>
        <strain evidence="20">Z151</strain>
    </source>
</reference>
<dbReference type="AlphaFoldDB" id="A0A1W0WUV3"/>
<evidence type="ECO:0000256" key="17">
    <source>
        <dbReference type="SAM" id="Phobius"/>
    </source>
</evidence>
<dbReference type="PANTHER" id="PTHR44395:SF1">
    <property type="entry name" value="PROTEIN O-MANNOSYL-TRANSFERASE TMTC3"/>
    <property type="match status" value="1"/>
</dbReference>